<organism evidence="3 4">
    <name type="scientific">Rhodopirellula europaea 6C</name>
    <dbReference type="NCBI Taxonomy" id="1263867"/>
    <lineage>
        <taxon>Bacteria</taxon>
        <taxon>Pseudomonadati</taxon>
        <taxon>Planctomycetota</taxon>
        <taxon>Planctomycetia</taxon>
        <taxon>Pirellulales</taxon>
        <taxon>Pirellulaceae</taxon>
        <taxon>Rhodopirellula</taxon>
    </lineage>
</organism>
<dbReference type="Pfam" id="PF06439">
    <property type="entry name" value="3keto-disac_hyd"/>
    <property type="match status" value="1"/>
</dbReference>
<evidence type="ECO:0000313" key="3">
    <source>
        <dbReference type="EMBL" id="EMB17947.1"/>
    </source>
</evidence>
<dbReference type="EMBL" id="ANMO01000074">
    <property type="protein sequence ID" value="EMB17947.1"/>
    <property type="molecule type" value="Genomic_DNA"/>
</dbReference>
<keyword evidence="4" id="KW-1185">Reference proteome</keyword>
<evidence type="ECO:0000256" key="1">
    <source>
        <dbReference type="SAM" id="MobiDB-lite"/>
    </source>
</evidence>
<feature type="region of interest" description="Disordered" evidence="1">
    <location>
        <begin position="1"/>
        <end position="22"/>
    </location>
</feature>
<dbReference type="PATRIC" id="fig|1263867.3.peg.1358"/>
<dbReference type="Gene3D" id="2.60.120.560">
    <property type="entry name" value="Exo-inulinase, domain 1"/>
    <property type="match status" value="1"/>
</dbReference>
<dbReference type="AlphaFoldDB" id="M2AZ42"/>
<protein>
    <submittedName>
        <fullName evidence="3">Protein containing DUF1080</fullName>
    </submittedName>
</protein>
<accession>M2AZ42</accession>
<dbReference type="InterPro" id="IPR010496">
    <property type="entry name" value="AL/BT2_dom"/>
</dbReference>
<evidence type="ECO:0000259" key="2">
    <source>
        <dbReference type="Pfam" id="PF06439"/>
    </source>
</evidence>
<comment type="caution">
    <text evidence="3">The sequence shown here is derived from an EMBL/GenBank/DDBJ whole genome shotgun (WGS) entry which is preliminary data.</text>
</comment>
<reference evidence="3" key="2">
    <citation type="journal article" date="2013" name="Mar. Genomics">
        <title>Expression of sulfatases in Rhodopirellula baltica and the diversity of sulfatases in the genus Rhodopirellula.</title>
        <authorList>
            <person name="Wegner C.E."/>
            <person name="Richter-Heitmann T."/>
            <person name="Klindworth A."/>
            <person name="Klockow C."/>
            <person name="Richter M."/>
            <person name="Achstetter T."/>
            <person name="Glockner F.O."/>
            <person name="Harder J."/>
        </authorList>
    </citation>
    <scope>NUCLEOTIDE SEQUENCE [LARGE SCALE GENOMIC DNA]</scope>
    <source>
        <strain evidence="3">6C</strain>
    </source>
</reference>
<feature type="compositionally biased region" description="Basic and acidic residues" evidence="1">
    <location>
        <begin position="9"/>
        <end position="20"/>
    </location>
</feature>
<sequence>MAANSQRTKNSDRESPDGWRRRSVQSYSRASNLIFAFPSLPLDPTSMTKLLFANTLAPNKLTTIAFCLAMALANVVSVRAESPVTAPAESGLTSIFNGKDLTGWSGDDRLWSVRDGVIHGETTPENKANGNTFLIWEDGNTKNFEVRLSFRCNATNNSGIQYRSKHITDKSARNKWVVRGYQHELRNEMKFPNIAGFIYDEGGRRGRICMVGEKAVWKDGKKKVLENFMDEAEFQELFNLDGWNEVVIIGKGNHIQHFMNGKLILDFTDEQPELALLDGKLALQLHAGKPMWAEFKNIRFKSLD</sequence>
<gene>
    <name evidence="3" type="ORF">RE6C_01285</name>
</gene>
<feature type="domain" description="3-keto-alpha-glucoside-1,2-lyase/3-keto-2-hydroxy-glucal hydratase" evidence="2">
    <location>
        <begin position="92"/>
        <end position="301"/>
    </location>
</feature>
<reference evidence="3" key="1">
    <citation type="submission" date="2012-11" db="EMBL/GenBank/DDBJ databases">
        <title>Permanent draft genomes of Rhodopirellula europaea strain SH398 and 6C.</title>
        <authorList>
            <person name="Richter M."/>
            <person name="Richter-Heitmann T."/>
            <person name="Frank C."/>
            <person name="Harder J."/>
            <person name="Glockner F.O."/>
        </authorList>
    </citation>
    <scope>NUCLEOTIDE SEQUENCE</scope>
    <source>
        <strain evidence="3">6C</strain>
    </source>
</reference>
<dbReference type="GO" id="GO:0016787">
    <property type="term" value="F:hydrolase activity"/>
    <property type="evidence" value="ECO:0007669"/>
    <property type="project" value="InterPro"/>
</dbReference>
<name>M2AZ42_9BACT</name>
<dbReference type="Proteomes" id="UP000011529">
    <property type="component" value="Unassembled WGS sequence"/>
</dbReference>
<evidence type="ECO:0000313" key="4">
    <source>
        <dbReference type="Proteomes" id="UP000011529"/>
    </source>
</evidence>
<proteinExistence type="predicted"/>